<sequence length="428" mass="45681">MSEQPMGKPAAGSAAVELLDPQVVEAALSVLARKTRAELMVGLLEDFTYGRRSGRLVLSEFRRAAEVLTPTSTAGLSDSTARTVEGVVGLAEAAQTGPRASLDAARRAAGRGVPEWERLRQVGRDKGEPIPEWEIFHGLAAIAGRPSPTPRHGDTGLSVDALESSMDLAGPSGLGERWSLHEYLAETRAKLGQHVRPRDPETLAATLLRIDAGRQLLKPGGLSFDLGLAEPVAEPRTIDVDTARQIMGAYRESLAPKLAAAASIDILRRGVPGRDGPADLNPDVDRALIAGEKIVAARQARDRAATARTRADELRDMRTASRGNALYWAGGGAAVAGTATGLAVGLRADLAGLIGIVAGSANLFGRALSDWDKTREPLIAPFRAWYTARQADRAERAADRAIDNLFRTDRRADQRTDQPARRAGLRRS</sequence>
<reference evidence="2 3" key="1">
    <citation type="submission" date="2020-04" db="EMBL/GenBank/DDBJ databases">
        <authorList>
            <person name="Klaysubun C."/>
            <person name="Duangmal K."/>
            <person name="Lipun K."/>
        </authorList>
    </citation>
    <scope>NUCLEOTIDE SEQUENCE [LARGE SCALE GENOMIC DNA]</scope>
    <source>
        <strain evidence="2 3">K10HN5</strain>
    </source>
</reference>
<dbReference type="EMBL" id="JAAXLA010000061">
    <property type="protein sequence ID" value="NMI00620.1"/>
    <property type="molecule type" value="Genomic_DNA"/>
</dbReference>
<proteinExistence type="predicted"/>
<evidence type="ECO:0000313" key="3">
    <source>
        <dbReference type="Proteomes" id="UP000820669"/>
    </source>
</evidence>
<dbReference type="Proteomes" id="UP000820669">
    <property type="component" value="Unassembled WGS sequence"/>
</dbReference>
<evidence type="ECO:0000313" key="2">
    <source>
        <dbReference type="EMBL" id="NMI00620.1"/>
    </source>
</evidence>
<comment type="caution">
    <text evidence="2">The sequence shown here is derived from an EMBL/GenBank/DDBJ whole genome shotgun (WGS) entry which is preliminary data.</text>
</comment>
<dbReference type="RefSeq" id="WP_169384091.1">
    <property type="nucleotide sequence ID" value="NZ_JAAXLA010000061.1"/>
</dbReference>
<evidence type="ECO:0000256" key="1">
    <source>
        <dbReference type="SAM" id="MobiDB-lite"/>
    </source>
</evidence>
<accession>A0ABX1SI57</accession>
<protein>
    <submittedName>
        <fullName evidence="2">Uncharacterized protein</fullName>
    </submittedName>
</protein>
<keyword evidence="3" id="KW-1185">Reference proteome</keyword>
<feature type="compositionally biased region" description="Basic and acidic residues" evidence="1">
    <location>
        <begin position="408"/>
        <end position="420"/>
    </location>
</feature>
<name>A0ABX1SI57_9PSEU</name>
<feature type="region of interest" description="Disordered" evidence="1">
    <location>
        <begin position="408"/>
        <end position="428"/>
    </location>
</feature>
<gene>
    <name evidence="2" type="ORF">HF526_25415</name>
</gene>
<organism evidence="2 3">
    <name type="scientific">Pseudonocardia acidicola</name>
    <dbReference type="NCBI Taxonomy" id="2724939"/>
    <lineage>
        <taxon>Bacteria</taxon>
        <taxon>Bacillati</taxon>
        <taxon>Actinomycetota</taxon>
        <taxon>Actinomycetes</taxon>
        <taxon>Pseudonocardiales</taxon>
        <taxon>Pseudonocardiaceae</taxon>
        <taxon>Pseudonocardia</taxon>
    </lineage>
</organism>